<organism evidence="4 5">
    <name type="scientific">Meloidogyne enterolobii</name>
    <name type="common">Root-knot nematode worm</name>
    <name type="synonym">Meloidogyne mayaguensis</name>
    <dbReference type="NCBI Taxonomy" id="390850"/>
    <lineage>
        <taxon>Eukaryota</taxon>
        <taxon>Metazoa</taxon>
        <taxon>Ecdysozoa</taxon>
        <taxon>Nematoda</taxon>
        <taxon>Chromadorea</taxon>
        <taxon>Rhabditida</taxon>
        <taxon>Tylenchina</taxon>
        <taxon>Tylenchomorpha</taxon>
        <taxon>Tylenchoidea</taxon>
        <taxon>Meloidogynidae</taxon>
        <taxon>Meloidogyninae</taxon>
        <taxon>Meloidogyne</taxon>
    </lineage>
</organism>
<dbReference type="Gene3D" id="3.20.70.20">
    <property type="match status" value="1"/>
</dbReference>
<feature type="domain" description="Ribonucleotide reductase large subunit C-terminal" evidence="3">
    <location>
        <begin position="12"/>
        <end position="76"/>
    </location>
</feature>
<feature type="region of interest" description="Disordered" evidence="2">
    <location>
        <begin position="142"/>
        <end position="171"/>
    </location>
</feature>
<sequence length="171" mass="19162">MEVLSKILLDCQKISKLYTNCLEIPQREIIKMAVDRAPFIDQSQSLNLHIADPTYAKITSMHFFAWENGLKTGMYYLRTRPAVNAIQFTVNKLALKESSSTTTTISLEEEMSDTLEEEGETTMIVTTKGVVKEQVRRQVFDDKLNKQKQQEGGNEEGGCGGGEPECLMCSG</sequence>
<dbReference type="Proteomes" id="UP000580250">
    <property type="component" value="Unassembled WGS sequence"/>
</dbReference>
<dbReference type="PANTHER" id="PTHR11573">
    <property type="entry name" value="RIBONUCLEOSIDE-DIPHOSPHATE REDUCTASE LARGE CHAIN"/>
    <property type="match status" value="1"/>
</dbReference>
<dbReference type="OrthoDB" id="3000483at2759"/>
<name>A0A6V7XNJ3_MELEN</name>
<evidence type="ECO:0000313" key="4">
    <source>
        <dbReference type="EMBL" id="CAD2200851.1"/>
    </source>
</evidence>
<dbReference type="GO" id="GO:0004748">
    <property type="term" value="F:ribonucleoside-diphosphate reductase activity, thioredoxin disulfide as acceptor"/>
    <property type="evidence" value="ECO:0007669"/>
    <property type="project" value="TreeGrafter"/>
</dbReference>
<protein>
    <recommendedName>
        <fullName evidence="3">Ribonucleotide reductase large subunit C-terminal domain-containing protein</fullName>
    </recommendedName>
</protein>
<dbReference type="Pfam" id="PF02867">
    <property type="entry name" value="Ribonuc_red_lgC"/>
    <property type="match status" value="1"/>
</dbReference>
<dbReference type="AlphaFoldDB" id="A0A6V7XNJ3"/>
<reference evidence="4 5" key="1">
    <citation type="submission" date="2020-08" db="EMBL/GenBank/DDBJ databases">
        <authorList>
            <person name="Koutsovoulos G."/>
            <person name="Danchin GJ E."/>
        </authorList>
    </citation>
    <scope>NUCLEOTIDE SEQUENCE [LARGE SCALE GENOMIC DNA]</scope>
</reference>
<evidence type="ECO:0000313" key="5">
    <source>
        <dbReference type="Proteomes" id="UP000580250"/>
    </source>
</evidence>
<dbReference type="EMBL" id="CAJEWN010001911">
    <property type="protein sequence ID" value="CAD2200851.1"/>
    <property type="molecule type" value="Genomic_DNA"/>
</dbReference>
<dbReference type="SUPFAM" id="SSF51998">
    <property type="entry name" value="PFL-like glycyl radical enzymes"/>
    <property type="match status" value="1"/>
</dbReference>
<dbReference type="GO" id="GO:0005524">
    <property type="term" value="F:ATP binding"/>
    <property type="evidence" value="ECO:0007669"/>
    <property type="project" value="TreeGrafter"/>
</dbReference>
<accession>A0A6V7XNJ3</accession>
<comment type="caution">
    <text evidence="4">The sequence shown here is derived from an EMBL/GenBank/DDBJ whole genome shotgun (WGS) entry which is preliminary data.</text>
</comment>
<comment type="similarity">
    <text evidence="1">Belongs to the ribonucleoside diphosphate reductase large chain family.</text>
</comment>
<dbReference type="GO" id="GO:0009263">
    <property type="term" value="P:deoxyribonucleotide biosynthetic process"/>
    <property type="evidence" value="ECO:0007669"/>
    <property type="project" value="TreeGrafter"/>
</dbReference>
<dbReference type="InterPro" id="IPR000788">
    <property type="entry name" value="RNR_lg_C"/>
</dbReference>
<gene>
    <name evidence="4" type="ORF">MENT_LOCUS54343</name>
</gene>
<evidence type="ECO:0000256" key="2">
    <source>
        <dbReference type="SAM" id="MobiDB-lite"/>
    </source>
</evidence>
<proteinExistence type="inferred from homology"/>
<dbReference type="InterPro" id="IPR039718">
    <property type="entry name" value="Rrm1"/>
</dbReference>
<evidence type="ECO:0000256" key="1">
    <source>
        <dbReference type="ARBA" id="ARBA00010406"/>
    </source>
</evidence>
<evidence type="ECO:0000259" key="3">
    <source>
        <dbReference type="Pfam" id="PF02867"/>
    </source>
</evidence>
<dbReference type="GO" id="GO:0005971">
    <property type="term" value="C:ribonucleoside-diphosphate reductase complex"/>
    <property type="evidence" value="ECO:0007669"/>
    <property type="project" value="TreeGrafter"/>
</dbReference>
<dbReference type="PANTHER" id="PTHR11573:SF6">
    <property type="entry name" value="RIBONUCLEOSIDE-DIPHOSPHATE REDUCTASE LARGE SUBUNIT"/>
    <property type="match status" value="1"/>
</dbReference>